<accession>A0A423WQD0</accession>
<dbReference type="Pfam" id="PF00656">
    <property type="entry name" value="Peptidase_C14"/>
    <property type="match status" value="1"/>
</dbReference>
<dbReference type="GO" id="GO:0005737">
    <property type="term" value="C:cytoplasm"/>
    <property type="evidence" value="ECO:0007669"/>
    <property type="project" value="TreeGrafter"/>
</dbReference>
<evidence type="ECO:0000256" key="2">
    <source>
        <dbReference type="SAM" id="MobiDB-lite"/>
    </source>
</evidence>
<dbReference type="PANTHER" id="PTHR48104">
    <property type="entry name" value="METACASPASE-4"/>
    <property type="match status" value="1"/>
</dbReference>
<dbReference type="Proteomes" id="UP000283895">
    <property type="component" value="Unassembled WGS sequence"/>
</dbReference>
<evidence type="ECO:0000259" key="3">
    <source>
        <dbReference type="Pfam" id="PF00656"/>
    </source>
</evidence>
<reference evidence="4 5" key="1">
    <citation type="submission" date="2015-09" db="EMBL/GenBank/DDBJ databases">
        <title>Host preference determinants of Valsa canker pathogens revealed by comparative genomics.</title>
        <authorList>
            <person name="Yin Z."/>
            <person name="Huang L."/>
        </authorList>
    </citation>
    <scope>NUCLEOTIDE SEQUENCE [LARGE SCALE GENOMIC DNA]</scope>
    <source>
        <strain evidence="4 5">03-1</strain>
    </source>
</reference>
<sequence length="198" mass="22043">MATHWAILIGVGMTVDTTQRENGQPEDRSLRGAVPDVQATEAFLRTLSRPVDITTLTASKSPQSDLSSRPSETPEALPTRKNVLDALKRVANSCAAGHQVYIHFSGHGTRRPVPDLYKRSWESVALVLFSDRPEGREYLFAETMHKYLRMITLKGAYVTLVLDCCFSGSVMRTEAHLDSLIRFIEYDIAETKGATEKS</sequence>
<proteinExistence type="inferred from homology"/>
<evidence type="ECO:0000313" key="5">
    <source>
        <dbReference type="Proteomes" id="UP000283895"/>
    </source>
</evidence>
<dbReference type="EMBL" id="LKEA01000012">
    <property type="protein sequence ID" value="ROW05709.1"/>
    <property type="molecule type" value="Genomic_DNA"/>
</dbReference>
<organism evidence="4 5">
    <name type="scientific">Cytospora schulzeri</name>
    <dbReference type="NCBI Taxonomy" id="448051"/>
    <lineage>
        <taxon>Eukaryota</taxon>
        <taxon>Fungi</taxon>
        <taxon>Dikarya</taxon>
        <taxon>Ascomycota</taxon>
        <taxon>Pezizomycotina</taxon>
        <taxon>Sordariomycetes</taxon>
        <taxon>Sordariomycetidae</taxon>
        <taxon>Diaporthales</taxon>
        <taxon>Cytosporaceae</taxon>
        <taxon>Cytospora</taxon>
    </lineage>
</organism>
<evidence type="ECO:0000313" key="4">
    <source>
        <dbReference type="EMBL" id="ROW05709.1"/>
    </source>
</evidence>
<feature type="compositionally biased region" description="Polar residues" evidence="2">
    <location>
        <begin position="57"/>
        <end position="71"/>
    </location>
</feature>
<dbReference type="AlphaFoldDB" id="A0A423WQD0"/>
<dbReference type="InterPro" id="IPR011600">
    <property type="entry name" value="Pept_C14_caspase"/>
</dbReference>
<evidence type="ECO:0000256" key="1">
    <source>
        <dbReference type="ARBA" id="ARBA00009005"/>
    </source>
</evidence>
<dbReference type="GO" id="GO:0006508">
    <property type="term" value="P:proteolysis"/>
    <property type="evidence" value="ECO:0007669"/>
    <property type="project" value="InterPro"/>
</dbReference>
<comment type="similarity">
    <text evidence="1">Belongs to the peptidase C14B family.</text>
</comment>
<dbReference type="OrthoDB" id="3223806at2759"/>
<dbReference type="InterPro" id="IPR050452">
    <property type="entry name" value="Metacaspase"/>
</dbReference>
<gene>
    <name evidence="4" type="ORF">VMCG_05218</name>
</gene>
<name>A0A423WQD0_9PEZI</name>
<dbReference type="Gene3D" id="3.40.50.1460">
    <property type="match status" value="1"/>
</dbReference>
<comment type="caution">
    <text evidence="4">The sequence shown here is derived from an EMBL/GenBank/DDBJ whole genome shotgun (WGS) entry which is preliminary data.</text>
</comment>
<protein>
    <recommendedName>
        <fullName evidence="3">Peptidase C14 caspase domain-containing protein</fullName>
    </recommendedName>
</protein>
<feature type="domain" description="Peptidase C14 caspase" evidence="3">
    <location>
        <begin position="28"/>
        <end position="172"/>
    </location>
</feature>
<dbReference type="PANTHER" id="PTHR48104:SF30">
    <property type="entry name" value="METACASPASE-1"/>
    <property type="match status" value="1"/>
</dbReference>
<feature type="region of interest" description="Disordered" evidence="2">
    <location>
        <begin position="57"/>
        <end position="77"/>
    </location>
</feature>
<dbReference type="GO" id="GO:0004197">
    <property type="term" value="F:cysteine-type endopeptidase activity"/>
    <property type="evidence" value="ECO:0007669"/>
    <property type="project" value="InterPro"/>
</dbReference>
<keyword evidence="5" id="KW-1185">Reference proteome</keyword>